<organism evidence="9 10">
    <name type="scientific">Stegodyphus mimosarum</name>
    <name type="common">African social velvet spider</name>
    <dbReference type="NCBI Taxonomy" id="407821"/>
    <lineage>
        <taxon>Eukaryota</taxon>
        <taxon>Metazoa</taxon>
        <taxon>Ecdysozoa</taxon>
        <taxon>Arthropoda</taxon>
        <taxon>Chelicerata</taxon>
        <taxon>Arachnida</taxon>
        <taxon>Araneae</taxon>
        <taxon>Araneomorphae</taxon>
        <taxon>Entelegynae</taxon>
        <taxon>Eresoidea</taxon>
        <taxon>Eresidae</taxon>
        <taxon>Stegodyphus</taxon>
    </lineage>
</organism>
<evidence type="ECO:0000313" key="9">
    <source>
        <dbReference type="EMBL" id="KFM77696.1"/>
    </source>
</evidence>
<evidence type="ECO:0000256" key="5">
    <source>
        <dbReference type="ARBA" id="ARBA00022989"/>
    </source>
</evidence>
<dbReference type="OrthoDB" id="6478258at2759"/>
<protein>
    <submittedName>
        <fullName evidence="9">ATP-binding cassette sub-family A member 2</fullName>
    </submittedName>
</protein>
<comment type="subcellular location">
    <subcellularLocation>
        <location evidence="1">Membrane</location>
        <topology evidence="1">Multi-pass membrane protein</topology>
    </subcellularLocation>
</comment>
<keyword evidence="9" id="KW-0067">ATP-binding</keyword>
<feature type="transmembrane region" description="Helical" evidence="7">
    <location>
        <begin position="6"/>
        <end position="27"/>
    </location>
</feature>
<dbReference type="GO" id="GO:0005319">
    <property type="term" value="F:lipid transporter activity"/>
    <property type="evidence" value="ECO:0007669"/>
    <property type="project" value="TreeGrafter"/>
</dbReference>
<evidence type="ECO:0000313" key="10">
    <source>
        <dbReference type="Proteomes" id="UP000054359"/>
    </source>
</evidence>
<keyword evidence="3 7" id="KW-0812">Transmembrane</keyword>
<keyword evidence="6 7" id="KW-0472">Membrane</keyword>
<keyword evidence="5 7" id="KW-1133">Transmembrane helix</keyword>
<proteinExistence type="predicted"/>
<dbReference type="InterPro" id="IPR026082">
    <property type="entry name" value="ABCA"/>
</dbReference>
<sequence length="108" mass="12379">MIEHVMPLCLAISWVYSVAMLVQNIVYEKEQRLKEVMKTMGLNSAVHWLAWFITSFLQMTITAAILTVILKYGLVLTYSNPVLIFLMLEIFVIANIAFSFLVSVLYSK</sequence>
<dbReference type="PANTHER" id="PTHR19229:SF36">
    <property type="entry name" value="ATP-BINDING CASSETTE SUB-FAMILY A MEMBER 2"/>
    <property type="match status" value="1"/>
</dbReference>
<keyword evidence="10" id="KW-1185">Reference proteome</keyword>
<dbReference type="AlphaFoldDB" id="A0A087UK07"/>
<evidence type="ECO:0000256" key="6">
    <source>
        <dbReference type="ARBA" id="ARBA00023136"/>
    </source>
</evidence>
<evidence type="ECO:0000256" key="4">
    <source>
        <dbReference type="ARBA" id="ARBA00022737"/>
    </source>
</evidence>
<keyword evidence="2" id="KW-0813">Transport</keyword>
<feature type="transmembrane region" description="Helical" evidence="7">
    <location>
        <begin position="82"/>
        <end position="106"/>
    </location>
</feature>
<accession>A0A087UK07</accession>
<keyword evidence="9" id="KW-0547">Nucleotide-binding</keyword>
<evidence type="ECO:0000256" key="3">
    <source>
        <dbReference type="ARBA" id="ARBA00022692"/>
    </source>
</evidence>
<dbReference type="Pfam" id="PF12698">
    <property type="entry name" value="ABC2_membrane_3"/>
    <property type="match status" value="1"/>
</dbReference>
<dbReference type="Proteomes" id="UP000054359">
    <property type="component" value="Unassembled WGS sequence"/>
</dbReference>
<feature type="domain" description="ABC-2 type transporter transmembrane" evidence="8">
    <location>
        <begin position="6"/>
        <end position="105"/>
    </location>
</feature>
<dbReference type="GO" id="GO:0140359">
    <property type="term" value="F:ABC-type transporter activity"/>
    <property type="evidence" value="ECO:0007669"/>
    <property type="project" value="InterPro"/>
</dbReference>
<dbReference type="EMBL" id="KK120178">
    <property type="protein sequence ID" value="KFM77696.1"/>
    <property type="molecule type" value="Genomic_DNA"/>
</dbReference>
<reference evidence="9 10" key="1">
    <citation type="submission" date="2013-11" db="EMBL/GenBank/DDBJ databases">
        <title>Genome sequencing of Stegodyphus mimosarum.</title>
        <authorList>
            <person name="Bechsgaard J."/>
        </authorList>
    </citation>
    <scope>NUCLEOTIDE SEQUENCE [LARGE SCALE GENOMIC DNA]</scope>
</reference>
<dbReference type="GO" id="GO:0005524">
    <property type="term" value="F:ATP binding"/>
    <property type="evidence" value="ECO:0007669"/>
    <property type="project" value="UniProtKB-KW"/>
</dbReference>
<evidence type="ECO:0000256" key="1">
    <source>
        <dbReference type="ARBA" id="ARBA00004141"/>
    </source>
</evidence>
<feature type="transmembrane region" description="Helical" evidence="7">
    <location>
        <begin position="48"/>
        <end position="70"/>
    </location>
</feature>
<evidence type="ECO:0000256" key="2">
    <source>
        <dbReference type="ARBA" id="ARBA00022448"/>
    </source>
</evidence>
<dbReference type="GO" id="GO:0016020">
    <property type="term" value="C:membrane"/>
    <property type="evidence" value="ECO:0007669"/>
    <property type="project" value="UniProtKB-SubCell"/>
</dbReference>
<name>A0A087UK07_STEMI</name>
<keyword evidence="4" id="KW-0677">Repeat</keyword>
<evidence type="ECO:0000259" key="8">
    <source>
        <dbReference type="Pfam" id="PF12698"/>
    </source>
</evidence>
<dbReference type="PANTHER" id="PTHR19229">
    <property type="entry name" value="ATP-BINDING CASSETTE TRANSPORTER SUBFAMILY A ABCA"/>
    <property type="match status" value="1"/>
</dbReference>
<dbReference type="InterPro" id="IPR013525">
    <property type="entry name" value="ABC2_TM"/>
</dbReference>
<dbReference type="STRING" id="407821.A0A087UK07"/>
<evidence type="ECO:0000256" key="7">
    <source>
        <dbReference type="SAM" id="Phobius"/>
    </source>
</evidence>
<feature type="non-terminal residue" evidence="9">
    <location>
        <position position="108"/>
    </location>
</feature>
<gene>
    <name evidence="9" type="ORF">X975_11240</name>
</gene>